<evidence type="ECO:0000256" key="2">
    <source>
        <dbReference type="ARBA" id="ARBA00023125"/>
    </source>
</evidence>
<organism evidence="4">
    <name type="scientific">Salmonella enterica</name>
    <name type="common">Salmonella choleraesuis</name>
    <dbReference type="NCBI Taxonomy" id="28901"/>
    <lineage>
        <taxon>Bacteria</taxon>
        <taxon>Pseudomonadati</taxon>
        <taxon>Pseudomonadota</taxon>
        <taxon>Gammaproteobacteria</taxon>
        <taxon>Enterobacterales</taxon>
        <taxon>Enterobacteriaceae</taxon>
        <taxon>Salmonella</taxon>
    </lineage>
</organism>
<dbReference type="PANTHER" id="PTHR38973:SF1">
    <property type="entry name" value="PLASMID PARTITION PROTEIN B"/>
    <property type="match status" value="1"/>
</dbReference>
<evidence type="ECO:0000259" key="3">
    <source>
        <dbReference type="SMART" id="SM00470"/>
    </source>
</evidence>
<dbReference type="Gene3D" id="1.10.10.2830">
    <property type="match status" value="1"/>
</dbReference>
<dbReference type="SMART" id="SM00470">
    <property type="entry name" value="ParB"/>
    <property type="match status" value="1"/>
</dbReference>
<reference evidence="4" key="1">
    <citation type="submission" date="2019-10" db="EMBL/GenBank/DDBJ databases">
        <authorList>
            <consortium name="PulseNet: The National Subtyping Network for Foodborne Disease Surveillance"/>
            <person name="Tarr C.L."/>
            <person name="Trees E."/>
            <person name="Katz L.S."/>
            <person name="Carleton-Romer H.A."/>
            <person name="Stroika S."/>
            <person name="Kucerova Z."/>
            <person name="Roache K.F."/>
            <person name="Sabol A.L."/>
            <person name="Besser J."/>
            <person name="Gerner-Smidt P."/>
        </authorList>
    </citation>
    <scope>NUCLEOTIDE SEQUENCE</scope>
    <source>
        <strain evidence="4">PNUSAS107973</strain>
    </source>
</reference>
<accession>A0A633LFM6</accession>
<dbReference type="InterPro" id="IPR004437">
    <property type="entry name" value="ParB/RepB/Spo0J"/>
</dbReference>
<dbReference type="NCBIfam" id="TIGR00180">
    <property type="entry name" value="parB_part"/>
    <property type="match status" value="1"/>
</dbReference>
<dbReference type="SUPFAM" id="SSF109709">
    <property type="entry name" value="KorB DNA-binding domain-like"/>
    <property type="match status" value="1"/>
</dbReference>
<keyword evidence="2" id="KW-0238">DNA-binding</keyword>
<dbReference type="EMBL" id="AAMHAO010000009">
    <property type="protein sequence ID" value="EDH2826534.1"/>
    <property type="molecule type" value="Genomic_DNA"/>
</dbReference>
<dbReference type="InterPro" id="IPR003115">
    <property type="entry name" value="ParB_N"/>
</dbReference>
<dbReference type="PANTHER" id="PTHR38973">
    <property type="entry name" value="PLASMID PARTITIONING CONTROL PROTEIN-RELATED"/>
    <property type="match status" value="1"/>
</dbReference>
<dbReference type="AlphaFoldDB" id="A0A633LFM6"/>
<comment type="caution">
    <text evidence="4">The sequence shown here is derived from an EMBL/GenBank/DDBJ whole genome shotgun (WGS) entry which is preliminary data.</text>
</comment>
<dbReference type="InterPro" id="IPR014884">
    <property type="entry name" value="ParB_fam_C"/>
</dbReference>
<name>A0A633LFM6_SALER</name>
<gene>
    <name evidence="4" type="ORF">GC738_22730</name>
</gene>
<evidence type="ECO:0000256" key="1">
    <source>
        <dbReference type="ARBA" id="ARBA00006295"/>
    </source>
</evidence>
<comment type="similarity">
    <text evidence="1">Belongs to the ParB family.</text>
</comment>
<sequence length="320" mass="35847">MGRKTIGRQLNSQATAEDLSSTERTQYFTLKTGRKVKFSFVSVPASEVSDKTFVNQDINGRDQSALTKESLKEIINTIRSQQFFPCIGVRNGEQIEILDGSRRRAAAIHVHSALDVMVTADKLNAGEARQLAKEIQTAKEHNIREIGLRLLKLKESGMSQKDIAQSEGLSAAKVTRALQAASVPQELISLFPVQSELSLSDYKTLAEIDSHLADKNISYYSLISNISESLDVIISDDHIAEDERKNGILKIIQQGSLSLLNPPLKDKVMITPLWNFSEKDKYARKKVKGRNFSYEFSRLTKEVQQELDQAITDVLNRHLS</sequence>
<protein>
    <submittedName>
        <fullName evidence="4">ParB/RepB/Spo0J family partition protein</fullName>
    </submittedName>
</protein>
<proteinExistence type="inferred from homology"/>
<evidence type="ECO:0000313" key="4">
    <source>
        <dbReference type="EMBL" id="EDH2826534.1"/>
    </source>
</evidence>
<feature type="domain" description="ParB-like N-terminal" evidence="3">
    <location>
        <begin position="48"/>
        <end position="135"/>
    </location>
</feature>
<dbReference type="CDD" id="cd16394">
    <property type="entry name" value="sopB_N"/>
    <property type="match status" value="1"/>
</dbReference>
<dbReference type="GO" id="GO:0003677">
    <property type="term" value="F:DNA binding"/>
    <property type="evidence" value="ECO:0007669"/>
    <property type="project" value="UniProtKB-KW"/>
</dbReference>
<dbReference type="Pfam" id="PF08775">
    <property type="entry name" value="ParB"/>
    <property type="match status" value="1"/>
</dbReference>